<dbReference type="OrthoDB" id="102604at2759"/>
<proteinExistence type="predicted"/>
<sequence>MRIQLLAALVATAMAVGDAVACDGFDQLRFTLNTNEGGVADALRECVAPVLFAPAQWLPGDQVHEFCAQEACKRAVQRLKTLPSFIWESKVPSGSDANTLVIAQQVMRDCGGTV</sequence>
<evidence type="ECO:0000313" key="2">
    <source>
        <dbReference type="EMBL" id="KAG7389755.1"/>
    </source>
</evidence>
<feature type="chain" id="PRO_5035744117" description="Elicitin-like protein" evidence="1">
    <location>
        <begin position="22"/>
        <end position="114"/>
    </location>
</feature>
<keyword evidence="1" id="KW-0732">Signal</keyword>
<keyword evidence="3" id="KW-1185">Reference proteome</keyword>
<evidence type="ECO:0000313" key="3">
    <source>
        <dbReference type="Proteomes" id="UP000694044"/>
    </source>
</evidence>
<name>A0A8T1W8T8_9STRA</name>
<evidence type="ECO:0008006" key="4">
    <source>
        <dbReference type="Google" id="ProtNLM"/>
    </source>
</evidence>
<evidence type="ECO:0000256" key="1">
    <source>
        <dbReference type="SAM" id="SignalP"/>
    </source>
</evidence>
<dbReference type="EMBL" id="JAGDFM010000040">
    <property type="protein sequence ID" value="KAG7389755.1"/>
    <property type="molecule type" value="Genomic_DNA"/>
</dbReference>
<protein>
    <recommendedName>
        <fullName evidence="4">Elicitin-like protein</fullName>
    </recommendedName>
</protein>
<dbReference type="AlphaFoldDB" id="A0A8T1W8T8"/>
<feature type="signal peptide" evidence="1">
    <location>
        <begin position="1"/>
        <end position="21"/>
    </location>
</feature>
<organism evidence="2 3">
    <name type="scientific">Phytophthora pseudosyringae</name>
    <dbReference type="NCBI Taxonomy" id="221518"/>
    <lineage>
        <taxon>Eukaryota</taxon>
        <taxon>Sar</taxon>
        <taxon>Stramenopiles</taxon>
        <taxon>Oomycota</taxon>
        <taxon>Peronosporomycetes</taxon>
        <taxon>Peronosporales</taxon>
        <taxon>Peronosporaceae</taxon>
        <taxon>Phytophthora</taxon>
    </lineage>
</organism>
<gene>
    <name evidence="2" type="ORF">PHYPSEUDO_009675</name>
</gene>
<comment type="caution">
    <text evidence="2">The sequence shown here is derived from an EMBL/GenBank/DDBJ whole genome shotgun (WGS) entry which is preliminary data.</text>
</comment>
<reference evidence="2" key="1">
    <citation type="submission" date="2021-02" db="EMBL/GenBank/DDBJ databases">
        <authorList>
            <person name="Palmer J.M."/>
        </authorList>
    </citation>
    <scope>NUCLEOTIDE SEQUENCE</scope>
    <source>
        <strain evidence="2">SCRP734</strain>
    </source>
</reference>
<dbReference type="Proteomes" id="UP000694044">
    <property type="component" value="Unassembled WGS sequence"/>
</dbReference>
<accession>A0A8T1W8T8</accession>